<dbReference type="EMBL" id="MFKF01000154">
    <property type="protein sequence ID" value="OGG52167.1"/>
    <property type="molecule type" value="Genomic_DNA"/>
</dbReference>
<name>A0A1F6CSS3_HANXR</name>
<accession>A0A1F6CSS3</accession>
<sequence length="258" mass="27130">MGGAGVALTGDQVAAGENPGALATLKGRDFLLTHHELFAGIRQEYAGAAFGNGRRGVGFGFAVRTAGGLERRAGPSAQPLGTFSVYDADFSLRYAQQVAGVSAGVGVRVVHETVEADGASGVVVDLGGVVRTLASRLTVGAALRNLGRMGALNRSPIRLPLSLRAGAVYRSEFVSGRDHLLIASEMDFPRDGDAVFRGGGEYVWRGLLAARVGYEAGRDAQGASFGFGVRRRGWRFDYALTPYRYGLGNAHRVSIGLE</sequence>
<comment type="caution">
    <text evidence="1">The sequence shown here is derived from an EMBL/GenBank/DDBJ whole genome shotgun (WGS) entry which is preliminary data.</text>
</comment>
<dbReference type="Proteomes" id="UP000178606">
    <property type="component" value="Unassembled WGS sequence"/>
</dbReference>
<evidence type="ECO:0000313" key="1">
    <source>
        <dbReference type="EMBL" id="OGG52167.1"/>
    </source>
</evidence>
<dbReference type="AlphaFoldDB" id="A0A1F6CSS3"/>
<dbReference type="NCBIfam" id="NF033709">
    <property type="entry name" value="PorV_fam"/>
    <property type="match status" value="1"/>
</dbReference>
<reference evidence="1 2" key="1">
    <citation type="journal article" date="2016" name="Nat. Commun.">
        <title>Thousands of microbial genomes shed light on interconnected biogeochemical processes in an aquifer system.</title>
        <authorList>
            <person name="Anantharaman K."/>
            <person name="Brown C.T."/>
            <person name="Hug L.A."/>
            <person name="Sharon I."/>
            <person name="Castelle C.J."/>
            <person name="Probst A.J."/>
            <person name="Thomas B.C."/>
            <person name="Singh A."/>
            <person name="Wilkins M.J."/>
            <person name="Karaoz U."/>
            <person name="Brodie E.L."/>
            <person name="Williams K.H."/>
            <person name="Hubbard S.S."/>
            <person name="Banfield J.F."/>
        </authorList>
    </citation>
    <scope>NUCLEOTIDE SEQUENCE [LARGE SCALE GENOMIC DNA]</scope>
    <source>
        <strain evidence="2">RIFCSPLOWO2_12_FULL_64_10</strain>
    </source>
</reference>
<organism evidence="1 2">
    <name type="scientific">Handelsmanbacteria sp. (strain RIFCSPLOWO2_12_FULL_64_10)</name>
    <dbReference type="NCBI Taxonomy" id="1817868"/>
    <lineage>
        <taxon>Bacteria</taxon>
        <taxon>Candidatus Handelsmaniibacteriota</taxon>
    </lineage>
</organism>
<evidence type="ECO:0000313" key="2">
    <source>
        <dbReference type="Proteomes" id="UP000178606"/>
    </source>
</evidence>
<proteinExistence type="predicted"/>
<dbReference type="Gene3D" id="2.40.160.60">
    <property type="entry name" value="Outer membrane protein transport protein (OMPP1/FadL/TodX)"/>
    <property type="match status" value="1"/>
</dbReference>
<gene>
    <name evidence="1" type="ORF">A3F84_19370</name>
</gene>
<protein>
    <recommendedName>
        <fullName evidence="3">PorV/PorQ family protein</fullName>
    </recommendedName>
</protein>
<evidence type="ECO:0008006" key="3">
    <source>
        <dbReference type="Google" id="ProtNLM"/>
    </source>
</evidence>